<organism evidence="7 8">
    <name type="scientific">Exaiptasia diaphana</name>
    <name type="common">Tropical sea anemone</name>
    <name type="synonym">Aiptasia pulchella</name>
    <dbReference type="NCBI Taxonomy" id="2652724"/>
    <lineage>
        <taxon>Eukaryota</taxon>
        <taxon>Metazoa</taxon>
        <taxon>Cnidaria</taxon>
        <taxon>Anthozoa</taxon>
        <taxon>Hexacorallia</taxon>
        <taxon>Actiniaria</taxon>
        <taxon>Aiptasiidae</taxon>
        <taxon>Exaiptasia</taxon>
    </lineage>
</organism>
<dbReference type="RefSeq" id="XP_020895416.1">
    <property type="nucleotide sequence ID" value="XM_021039757.2"/>
</dbReference>
<reference evidence="7" key="1">
    <citation type="submission" date="2022-11" db="UniProtKB">
        <authorList>
            <consortium name="EnsemblMetazoa"/>
        </authorList>
    </citation>
    <scope>IDENTIFICATION</scope>
</reference>
<keyword evidence="1 5" id="KW-0479">Metal-binding</keyword>
<dbReference type="GO" id="GO:0005634">
    <property type="term" value="C:nucleus"/>
    <property type="evidence" value="ECO:0007669"/>
    <property type="project" value="TreeGrafter"/>
</dbReference>
<dbReference type="PROSITE" id="PS00478">
    <property type="entry name" value="LIM_DOMAIN_1"/>
    <property type="match status" value="3"/>
</dbReference>
<dbReference type="AlphaFoldDB" id="A0A913WX82"/>
<dbReference type="Pfam" id="PF00412">
    <property type="entry name" value="LIM"/>
    <property type="match status" value="3"/>
</dbReference>
<keyword evidence="2" id="KW-0677">Repeat</keyword>
<dbReference type="Gene3D" id="2.10.110.10">
    <property type="entry name" value="Cysteine Rich Protein"/>
    <property type="match status" value="3"/>
</dbReference>
<dbReference type="GO" id="GO:0030018">
    <property type="term" value="C:Z disc"/>
    <property type="evidence" value="ECO:0007669"/>
    <property type="project" value="TreeGrafter"/>
</dbReference>
<feature type="domain" description="LIM zinc-binding" evidence="6">
    <location>
        <begin position="62"/>
        <end position="123"/>
    </location>
</feature>
<dbReference type="GO" id="GO:0003712">
    <property type="term" value="F:transcription coregulator activity"/>
    <property type="evidence" value="ECO:0007669"/>
    <property type="project" value="TreeGrafter"/>
</dbReference>
<dbReference type="Proteomes" id="UP000887567">
    <property type="component" value="Unplaced"/>
</dbReference>
<keyword evidence="8" id="KW-1185">Reference proteome</keyword>
<evidence type="ECO:0000313" key="7">
    <source>
        <dbReference type="EnsemblMetazoa" id="XP_020895416.1"/>
    </source>
</evidence>
<dbReference type="PANTHER" id="PTHR24205:SF4">
    <property type="entry name" value="PROTEIN ESPINAS"/>
    <property type="match status" value="1"/>
</dbReference>
<accession>A0A913WX82</accession>
<sequence>MSEKCYECNRMITDSTVRYANNPYHSTCFVCWHCRKPLAGVTFQMRDDKKVCKDCNRSHYAKRCVACRNFIEGTVKYVTRDEGTYHSDCFVCARCRKPLAGKSFTEHEGKMVCDDCYHERYAKKCEVCRNVLEGNIEFVKYDEKFYHEECFVCNRCRKPLSGESFRLRGSQRMCIPCSDR</sequence>
<dbReference type="GeneID" id="110234379"/>
<evidence type="ECO:0000259" key="6">
    <source>
        <dbReference type="PROSITE" id="PS50023"/>
    </source>
</evidence>
<dbReference type="KEGG" id="epa:110234379"/>
<dbReference type="EnsemblMetazoa" id="XM_021039757.2">
    <property type="protein sequence ID" value="XP_020895416.1"/>
    <property type="gene ID" value="LOC110234379"/>
</dbReference>
<dbReference type="OMA" id="NDCYRNE"/>
<feature type="domain" description="LIM zinc-binding" evidence="6">
    <location>
        <begin position="3"/>
        <end position="61"/>
    </location>
</feature>
<proteinExistence type="predicted"/>
<evidence type="ECO:0000313" key="8">
    <source>
        <dbReference type="Proteomes" id="UP000887567"/>
    </source>
</evidence>
<dbReference type="OrthoDB" id="5944911at2759"/>
<evidence type="ECO:0000256" key="3">
    <source>
        <dbReference type="ARBA" id="ARBA00022833"/>
    </source>
</evidence>
<feature type="domain" description="LIM zinc-binding" evidence="6">
    <location>
        <begin position="124"/>
        <end position="180"/>
    </location>
</feature>
<evidence type="ECO:0000256" key="1">
    <source>
        <dbReference type="ARBA" id="ARBA00022723"/>
    </source>
</evidence>
<keyword evidence="3 5" id="KW-0862">Zinc</keyword>
<keyword evidence="4 5" id="KW-0440">LIM domain</keyword>
<evidence type="ECO:0000256" key="4">
    <source>
        <dbReference type="ARBA" id="ARBA00023038"/>
    </source>
</evidence>
<dbReference type="SUPFAM" id="SSF57716">
    <property type="entry name" value="Glucocorticoid receptor-like (DNA-binding domain)"/>
    <property type="match status" value="3"/>
</dbReference>
<dbReference type="GO" id="GO:0046872">
    <property type="term" value="F:metal ion binding"/>
    <property type="evidence" value="ECO:0007669"/>
    <property type="project" value="UniProtKB-KW"/>
</dbReference>
<evidence type="ECO:0000256" key="5">
    <source>
        <dbReference type="PROSITE-ProRule" id="PRU00125"/>
    </source>
</evidence>
<dbReference type="PANTHER" id="PTHR24205">
    <property type="entry name" value="FOUR AND A HALF LIM DOMAINS PROTEIN"/>
    <property type="match status" value="1"/>
</dbReference>
<dbReference type="PROSITE" id="PS50023">
    <property type="entry name" value="LIM_DOMAIN_2"/>
    <property type="match status" value="3"/>
</dbReference>
<name>A0A913WX82_EXADI</name>
<protein>
    <recommendedName>
        <fullName evidence="6">LIM zinc-binding domain-containing protein</fullName>
    </recommendedName>
</protein>
<evidence type="ECO:0000256" key="2">
    <source>
        <dbReference type="ARBA" id="ARBA00022737"/>
    </source>
</evidence>
<dbReference type="InterPro" id="IPR001781">
    <property type="entry name" value="Znf_LIM"/>
</dbReference>
<dbReference type="SMART" id="SM00132">
    <property type="entry name" value="LIM"/>
    <property type="match status" value="3"/>
</dbReference>